<reference evidence="1" key="2">
    <citation type="journal article" date="2021" name="Microbiome">
        <title>Successional dynamics and alternative stable states in a saline activated sludge microbial community over 9 years.</title>
        <authorList>
            <person name="Wang Y."/>
            <person name="Ye J."/>
            <person name="Ju F."/>
            <person name="Liu L."/>
            <person name="Boyd J.A."/>
            <person name="Deng Y."/>
            <person name="Parks D.H."/>
            <person name="Jiang X."/>
            <person name="Yin X."/>
            <person name="Woodcroft B.J."/>
            <person name="Tyson G.W."/>
            <person name="Hugenholtz P."/>
            <person name="Polz M.F."/>
            <person name="Zhang T."/>
        </authorList>
    </citation>
    <scope>NUCLEOTIDE SEQUENCE</scope>
    <source>
        <strain evidence="1">HKST-UBA01</strain>
    </source>
</reference>
<feature type="non-terminal residue" evidence="1">
    <location>
        <position position="1"/>
    </location>
</feature>
<evidence type="ECO:0000313" key="2">
    <source>
        <dbReference type="Proteomes" id="UP000697710"/>
    </source>
</evidence>
<protein>
    <recommendedName>
        <fullName evidence="3">T9SS type A sorting domain-containing protein</fullName>
    </recommendedName>
</protein>
<proteinExistence type="predicted"/>
<evidence type="ECO:0000313" key="1">
    <source>
        <dbReference type="EMBL" id="MCA9729623.1"/>
    </source>
</evidence>
<gene>
    <name evidence="1" type="ORF">KC729_18195</name>
</gene>
<dbReference type="EMBL" id="JAGQHR010000771">
    <property type="protein sequence ID" value="MCA9729623.1"/>
    <property type="molecule type" value="Genomic_DNA"/>
</dbReference>
<sequence>FEVGVYDGISIDQIDVIAGTDGCNPTELVVADGKAFFVGTTASGSYGLFRITAPPNPTAILIHDCGATAPHDLTPLGSDVLFVMECDVLGEELWKSNGQQTGPLLDVNPGPDGSDPQSFTTVGTDLFFTAFTAAAGRELWVTNGTANGTHLVEDLIPGPDSSNPAQLTDAYPCLYFTAATPTTGSEIYRATGAGLEALPETVPGPGSANPQDLAHCGSRLRFSADDGSGIGREPWMIVGNTPTLMVDLNPGAASSNPRDFGDHIGATYFTATRAGNGRELWRFAGGLLSEVSEPIAPGPASSQVGDRTTVGTRLYFVAENGAFGREIWSVNDNGGPADVPSAPIPLGSSPNLTFAAGPNPFVDHLTLRLQLPLAGTVRGLLVDAGGRVIDQRDFGHLDAGTQTLEWSLRPEYGVLSSGVCFLRIENNGRAATRKLVCVRRP</sequence>
<organism evidence="1 2">
    <name type="scientific">Eiseniibacteriota bacterium</name>
    <dbReference type="NCBI Taxonomy" id="2212470"/>
    <lineage>
        <taxon>Bacteria</taxon>
        <taxon>Candidatus Eiseniibacteriota</taxon>
    </lineage>
</organism>
<name>A0A956M2A2_UNCEI</name>
<accession>A0A956M2A2</accession>
<dbReference type="Proteomes" id="UP000697710">
    <property type="component" value="Unassembled WGS sequence"/>
</dbReference>
<evidence type="ECO:0008006" key="3">
    <source>
        <dbReference type="Google" id="ProtNLM"/>
    </source>
</evidence>
<reference evidence="1" key="1">
    <citation type="submission" date="2020-04" db="EMBL/GenBank/DDBJ databases">
        <authorList>
            <person name="Zhang T."/>
        </authorList>
    </citation>
    <scope>NUCLEOTIDE SEQUENCE</scope>
    <source>
        <strain evidence="1">HKST-UBA01</strain>
    </source>
</reference>
<dbReference type="AlphaFoldDB" id="A0A956M2A2"/>
<comment type="caution">
    <text evidence="1">The sequence shown here is derived from an EMBL/GenBank/DDBJ whole genome shotgun (WGS) entry which is preliminary data.</text>
</comment>